<reference evidence="2 3" key="1">
    <citation type="journal article" date="2020" name="Genomics">
        <title>Complete, high-quality genomes from long-read metagenomic sequencing of two wolf lichen thalli reveals enigmatic genome architecture.</title>
        <authorList>
            <person name="McKenzie S.K."/>
            <person name="Walston R.F."/>
            <person name="Allen J.L."/>
        </authorList>
    </citation>
    <scope>NUCLEOTIDE SEQUENCE [LARGE SCALE GENOMIC DNA]</scope>
    <source>
        <strain evidence="2">WasteWater2</strain>
    </source>
</reference>
<dbReference type="RefSeq" id="XP_037160830.1">
    <property type="nucleotide sequence ID" value="XM_037312244.1"/>
</dbReference>
<accession>A0A8H6FMR3</accession>
<dbReference type="EMBL" id="JACCJC010000057">
    <property type="protein sequence ID" value="KAF6231398.1"/>
    <property type="molecule type" value="Genomic_DNA"/>
</dbReference>
<keyword evidence="1" id="KW-1133">Transmembrane helix</keyword>
<evidence type="ECO:0000256" key="1">
    <source>
        <dbReference type="SAM" id="Phobius"/>
    </source>
</evidence>
<keyword evidence="1" id="KW-0472">Membrane</keyword>
<proteinExistence type="predicted"/>
<dbReference type="Proteomes" id="UP000578531">
    <property type="component" value="Unassembled WGS sequence"/>
</dbReference>
<name>A0A8H6FMR3_9LECA</name>
<dbReference type="AlphaFoldDB" id="A0A8H6FMR3"/>
<keyword evidence="1" id="KW-0812">Transmembrane</keyword>
<keyword evidence="3" id="KW-1185">Reference proteome</keyword>
<protein>
    <submittedName>
        <fullName evidence="2">Uncharacterized protein</fullName>
    </submittedName>
</protein>
<organism evidence="2 3">
    <name type="scientific">Letharia columbiana</name>
    <dbReference type="NCBI Taxonomy" id="112416"/>
    <lineage>
        <taxon>Eukaryota</taxon>
        <taxon>Fungi</taxon>
        <taxon>Dikarya</taxon>
        <taxon>Ascomycota</taxon>
        <taxon>Pezizomycotina</taxon>
        <taxon>Lecanoromycetes</taxon>
        <taxon>OSLEUM clade</taxon>
        <taxon>Lecanoromycetidae</taxon>
        <taxon>Lecanorales</taxon>
        <taxon>Lecanorineae</taxon>
        <taxon>Parmeliaceae</taxon>
        <taxon>Letharia</taxon>
    </lineage>
</organism>
<evidence type="ECO:0000313" key="2">
    <source>
        <dbReference type="EMBL" id="KAF6231398.1"/>
    </source>
</evidence>
<feature type="transmembrane region" description="Helical" evidence="1">
    <location>
        <begin position="47"/>
        <end position="70"/>
    </location>
</feature>
<dbReference type="GeneID" id="59292005"/>
<sequence length="86" mass="9521">MSEEQDYAAQAGTNQADDGTGYLLAQFRKELPMIGRRGHAKTTTSNIIYSSCPILVIAVDLMAFCGQVVYPYFIYSSLKDITLKGY</sequence>
<evidence type="ECO:0000313" key="3">
    <source>
        <dbReference type="Proteomes" id="UP000578531"/>
    </source>
</evidence>
<gene>
    <name evidence="2" type="ORF">HO173_010358</name>
</gene>
<comment type="caution">
    <text evidence="2">The sequence shown here is derived from an EMBL/GenBank/DDBJ whole genome shotgun (WGS) entry which is preliminary data.</text>
</comment>